<dbReference type="PRINTS" id="PR00079">
    <property type="entry name" value="G6PDHDRGNASE"/>
</dbReference>
<dbReference type="SUPFAM" id="SSF55347">
    <property type="entry name" value="Glyceraldehyde-3-phosphate dehydrogenase-like, C-terminal domain"/>
    <property type="match status" value="1"/>
</dbReference>
<evidence type="ECO:0000256" key="5">
    <source>
        <dbReference type="ARBA" id="ARBA00023002"/>
    </source>
</evidence>
<dbReference type="PANTHER" id="PTHR23429:SF0">
    <property type="entry name" value="GLUCOSE-6-PHOSPHATE 1-DEHYDROGENASE"/>
    <property type="match status" value="1"/>
</dbReference>
<dbReference type="Pfam" id="PF00479">
    <property type="entry name" value="G6PD_N"/>
    <property type="match status" value="1"/>
</dbReference>
<dbReference type="InterPro" id="IPR022675">
    <property type="entry name" value="G6P_DH_C"/>
</dbReference>
<evidence type="ECO:0000256" key="4">
    <source>
        <dbReference type="ARBA" id="ARBA00022857"/>
    </source>
</evidence>
<keyword evidence="4 7" id="KW-0521">NADP</keyword>
<dbReference type="Proteomes" id="UP000514720">
    <property type="component" value="Chromosome"/>
</dbReference>
<feature type="domain" description="Glucose-6-phosphate dehydrogenase C-terminal" evidence="9">
    <location>
        <begin position="179"/>
        <end position="436"/>
    </location>
</feature>
<sequence length="456" mass="52821">MPQTAIVVFGSTGNLMYKKLLPALYQLLVHEELTNECKIYAIGRRDYNSKDYIDQAKEQVTEPLDWDFLSPYIEYVKMDVNQSDDYASFSTLLDDHQMDTRMIYLAVPPKLFPVIAAHLSTSTVVKQGNANHRVVFEKPFGEDLATAKEINQLLWNYLDEEQIYRIDHYLGKEMIQNILVVRFGNRIFEHTWNNKTIRNIVIMAKETEGVLSRGNYYDTIGALKDMFQSHLLQMLAVTTMSKPKTFDSEDIKDQKITIFNDLKIVKDSIFRGQYKGYTDTEKIDPNSNTETFVYLEARIDQPKWEGVPIYFVTGKKLDQKRSEIIINFKDDDSLLALYPNAHENQNKLIIKVAPDEGVEFHFNVKQPGLENYITTAALDYCHSCLALKNSPEAYEKLLLDLSKQQKTLFTRWDEIEATWTIFDGIKNISEAPSIYENYADLVFQIKREKGVNIDDL</sequence>
<dbReference type="SUPFAM" id="SSF51735">
    <property type="entry name" value="NAD(P)-binding Rossmann-fold domains"/>
    <property type="match status" value="1"/>
</dbReference>
<keyword evidence="5 7" id="KW-0560">Oxidoreductase</keyword>
<organism evidence="10 11">
    <name type="scientific">Candidatus Xianfuyuplasma coldseepsis</name>
    <dbReference type="NCBI Taxonomy" id="2782163"/>
    <lineage>
        <taxon>Bacteria</taxon>
        <taxon>Bacillati</taxon>
        <taxon>Mycoplasmatota</taxon>
        <taxon>Mollicutes</taxon>
        <taxon>Candidatus Izemoplasmatales</taxon>
        <taxon>Candidatus Izemoplasmataceae</taxon>
        <taxon>Candidatus Xianfuyuplasma</taxon>
    </lineage>
</organism>
<dbReference type="InterPro" id="IPR036291">
    <property type="entry name" value="NAD(P)-bd_dom_sf"/>
</dbReference>
<gene>
    <name evidence="7 10" type="primary">zwf</name>
    <name evidence="10" type="ORF">G4Z02_02380</name>
</gene>
<feature type="binding site" evidence="7">
    <location>
        <position position="138"/>
    </location>
    <ligand>
        <name>NADP(+)</name>
        <dbReference type="ChEBI" id="CHEBI:58349"/>
    </ligand>
</feature>
<dbReference type="PROSITE" id="PS00069">
    <property type="entry name" value="G6P_DEHYDROGENASE"/>
    <property type="match status" value="1"/>
</dbReference>
<feature type="binding site" evidence="7">
    <location>
        <position position="315"/>
    </location>
    <ligand>
        <name>substrate</name>
    </ligand>
</feature>
<evidence type="ECO:0000256" key="6">
    <source>
        <dbReference type="ARBA" id="ARBA00023277"/>
    </source>
</evidence>
<comment type="pathway">
    <text evidence="1 7">Carbohydrate degradation; pentose phosphate pathway; D-ribulose 5-phosphate from D-glucose 6-phosphate (oxidative stage): step 1/3.</text>
</comment>
<dbReference type="GO" id="GO:0004345">
    <property type="term" value="F:glucose-6-phosphate dehydrogenase activity"/>
    <property type="evidence" value="ECO:0007669"/>
    <property type="project" value="UniProtKB-UniRule"/>
</dbReference>
<dbReference type="InterPro" id="IPR022674">
    <property type="entry name" value="G6P_DH_NAD-bd"/>
</dbReference>
<evidence type="ECO:0000256" key="1">
    <source>
        <dbReference type="ARBA" id="ARBA00004937"/>
    </source>
</evidence>
<dbReference type="Gene3D" id="3.40.50.720">
    <property type="entry name" value="NAD(P)-binding Rossmann-like Domain"/>
    <property type="match status" value="1"/>
</dbReference>
<dbReference type="InterPro" id="IPR019796">
    <property type="entry name" value="G6P_DH_AS"/>
</dbReference>
<evidence type="ECO:0000256" key="2">
    <source>
        <dbReference type="ARBA" id="ARBA00009975"/>
    </source>
</evidence>
<dbReference type="EC" id="1.1.1.49" evidence="7"/>
<dbReference type="NCBIfam" id="TIGR00871">
    <property type="entry name" value="zwf"/>
    <property type="match status" value="1"/>
</dbReference>
<feature type="binding site" evidence="7">
    <location>
        <position position="168"/>
    </location>
    <ligand>
        <name>substrate</name>
    </ligand>
</feature>
<dbReference type="AlphaFoldDB" id="A0A7L7KPL0"/>
<accession>A0A7L7KPL0</accession>
<dbReference type="PANTHER" id="PTHR23429">
    <property type="entry name" value="GLUCOSE-6-PHOSPHATE 1-DEHYDROGENASE G6PD"/>
    <property type="match status" value="1"/>
</dbReference>
<dbReference type="GO" id="GO:0006006">
    <property type="term" value="P:glucose metabolic process"/>
    <property type="evidence" value="ECO:0007669"/>
    <property type="project" value="UniProtKB-KW"/>
</dbReference>
<dbReference type="EMBL" id="CP048914">
    <property type="protein sequence ID" value="QMS84643.1"/>
    <property type="molecule type" value="Genomic_DNA"/>
</dbReference>
<protein>
    <recommendedName>
        <fullName evidence="7">Glucose-6-phosphate 1-dehydrogenase</fullName>
        <shortName evidence="7">G6PD</shortName>
        <ecNumber evidence="7">1.1.1.49</ecNumber>
    </recommendedName>
</protein>
<feature type="binding site" evidence="7">
    <location>
        <begin position="79"/>
        <end position="80"/>
    </location>
    <ligand>
        <name>NADP(+)</name>
        <dbReference type="ChEBI" id="CHEBI:58349"/>
    </ligand>
</feature>
<reference evidence="10 11" key="1">
    <citation type="submission" date="2020-02" db="EMBL/GenBank/DDBJ databases">
        <authorList>
            <person name="Zheng R.K."/>
            <person name="Sun C.M."/>
        </authorList>
    </citation>
    <scope>NUCLEOTIDE SEQUENCE [LARGE SCALE GENOMIC DNA]</scope>
    <source>
        <strain evidence="11">zrk13</strain>
    </source>
</reference>
<proteinExistence type="inferred from homology"/>
<dbReference type="GO" id="GO:0005829">
    <property type="term" value="C:cytosol"/>
    <property type="evidence" value="ECO:0007669"/>
    <property type="project" value="TreeGrafter"/>
</dbReference>
<comment type="catalytic activity">
    <reaction evidence="7">
        <text>D-glucose 6-phosphate + NADP(+) = 6-phospho-D-glucono-1,5-lactone + NADPH + H(+)</text>
        <dbReference type="Rhea" id="RHEA:15841"/>
        <dbReference type="ChEBI" id="CHEBI:15378"/>
        <dbReference type="ChEBI" id="CHEBI:57783"/>
        <dbReference type="ChEBI" id="CHEBI:57955"/>
        <dbReference type="ChEBI" id="CHEBI:58349"/>
        <dbReference type="ChEBI" id="CHEBI:61548"/>
        <dbReference type="EC" id="1.1.1.49"/>
    </reaction>
</comment>
<evidence type="ECO:0000256" key="3">
    <source>
        <dbReference type="ARBA" id="ARBA00022526"/>
    </source>
</evidence>
<dbReference type="UniPathway" id="UPA00115">
    <property type="reaction ID" value="UER00408"/>
</dbReference>
<dbReference type="Gene3D" id="3.30.360.10">
    <property type="entry name" value="Dihydrodipicolinate Reductase, domain 2"/>
    <property type="match status" value="1"/>
</dbReference>
<feature type="binding site" evidence="7">
    <location>
        <position position="172"/>
    </location>
    <ligand>
        <name>substrate</name>
    </ligand>
</feature>
<feature type="binding site" evidence="7">
    <location>
        <position position="225"/>
    </location>
    <ligand>
        <name>substrate</name>
    </ligand>
</feature>
<evidence type="ECO:0000313" key="10">
    <source>
        <dbReference type="EMBL" id="QMS84643.1"/>
    </source>
</evidence>
<keyword evidence="6 7" id="KW-0119">Carbohydrate metabolism</keyword>
<dbReference type="RefSeq" id="WP_258878262.1">
    <property type="nucleotide sequence ID" value="NZ_CP048914.1"/>
</dbReference>
<comment type="similarity">
    <text evidence="2 7">Belongs to the glucose-6-phosphate dehydrogenase family.</text>
</comment>
<evidence type="ECO:0000259" key="9">
    <source>
        <dbReference type="Pfam" id="PF02781"/>
    </source>
</evidence>
<dbReference type="KEGG" id="xcl:G4Z02_02380"/>
<evidence type="ECO:0000313" key="11">
    <source>
        <dbReference type="Proteomes" id="UP000514720"/>
    </source>
</evidence>
<dbReference type="PIRSF" id="PIRSF000110">
    <property type="entry name" value="G6PD"/>
    <property type="match status" value="1"/>
</dbReference>
<keyword evidence="11" id="KW-1185">Reference proteome</keyword>
<evidence type="ECO:0000259" key="8">
    <source>
        <dbReference type="Pfam" id="PF00479"/>
    </source>
</evidence>
<dbReference type="GO" id="GO:0009051">
    <property type="term" value="P:pentose-phosphate shunt, oxidative branch"/>
    <property type="evidence" value="ECO:0007669"/>
    <property type="project" value="TreeGrafter"/>
</dbReference>
<feature type="binding site" evidence="7">
    <location>
        <position position="44"/>
    </location>
    <ligand>
        <name>NADP(+)</name>
        <dbReference type="ChEBI" id="CHEBI:58349"/>
    </ligand>
</feature>
<comment type="caution">
    <text evidence="7">Lacks conserved residue(s) required for the propagation of feature annotation.</text>
</comment>
<feature type="active site" description="Proton acceptor" evidence="7">
    <location>
        <position position="230"/>
    </location>
</feature>
<feature type="domain" description="Glucose-6-phosphate dehydrogenase NAD-binding" evidence="8">
    <location>
        <begin position="7"/>
        <end position="177"/>
    </location>
</feature>
<feature type="binding site" evidence="7">
    <location>
        <position position="206"/>
    </location>
    <ligand>
        <name>substrate</name>
    </ligand>
</feature>
<dbReference type="InterPro" id="IPR001282">
    <property type="entry name" value="G6P_DH"/>
</dbReference>
<dbReference type="GO" id="GO:0050661">
    <property type="term" value="F:NADP binding"/>
    <property type="evidence" value="ECO:0007669"/>
    <property type="project" value="UniProtKB-UniRule"/>
</dbReference>
<comment type="function">
    <text evidence="7">Catalyzes the oxidation of glucose 6-phosphate to 6-phosphogluconolactone.</text>
</comment>
<feature type="binding site" evidence="7">
    <location>
        <position position="320"/>
    </location>
    <ligand>
        <name>substrate</name>
    </ligand>
</feature>
<keyword evidence="3 7" id="KW-0313">Glucose metabolism</keyword>
<dbReference type="HAMAP" id="MF_00966">
    <property type="entry name" value="G6PD"/>
    <property type="match status" value="1"/>
</dbReference>
<evidence type="ECO:0000256" key="7">
    <source>
        <dbReference type="HAMAP-Rule" id="MF_00966"/>
    </source>
</evidence>
<dbReference type="Pfam" id="PF02781">
    <property type="entry name" value="G6PD_C"/>
    <property type="match status" value="1"/>
</dbReference>
<name>A0A7L7KPL0_9MOLU</name>